<accession>A0ACC4B2C2</accession>
<dbReference type="Proteomes" id="UP000309997">
    <property type="component" value="Unassembled WGS sequence"/>
</dbReference>
<evidence type="ECO:0000313" key="1">
    <source>
        <dbReference type="EMBL" id="KAL3572696.1"/>
    </source>
</evidence>
<keyword evidence="2" id="KW-1185">Reference proteome</keyword>
<gene>
    <name evidence="1" type="ORF">D5086_026600</name>
</gene>
<name>A0ACC4B2C2_POPAL</name>
<reference evidence="1 2" key="1">
    <citation type="journal article" date="2024" name="Plant Biotechnol. J.">
        <title>Genome and CRISPR/Cas9 system of a widespread forest tree (Populus alba) in the world.</title>
        <authorList>
            <person name="Liu Y.J."/>
            <person name="Jiang P.F."/>
            <person name="Han X.M."/>
            <person name="Li X.Y."/>
            <person name="Wang H.M."/>
            <person name="Wang Y.J."/>
            <person name="Wang X.X."/>
            <person name="Zeng Q.Y."/>
        </authorList>
    </citation>
    <scope>NUCLEOTIDE SEQUENCE [LARGE SCALE GENOMIC DNA]</scope>
    <source>
        <strain evidence="2">cv. PAL-ZL1</strain>
    </source>
</reference>
<protein>
    <submittedName>
        <fullName evidence="1">Uncharacterized protein</fullName>
    </submittedName>
</protein>
<proteinExistence type="predicted"/>
<dbReference type="EMBL" id="RCHU02000014">
    <property type="protein sequence ID" value="KAL3572696.1"/>
    <property type="molecule type" value="Genomic_DNA"/>
</dbReference>
<comment type="caution">
    <text evidence="1">The sequence shown here is derived from an EMBL/GenBank/DDBJ whole genome shotgun (WGS) entry which is preliminary data.</text>
</comment>
<organism evidence="1 2">
    <name type="scientific">Populus alba</name>
    <name type="common">White poplar</name>
    <dbReference type="NCBI Taxonomy" id="43335"/>
    <lineage>
        <taxon>Eukaryota</taxon>
        <taxon>Viridiplantae</taxon>
        <taxon>Streptophyta</taxon>
        <taxon>Embryophyta</taxon>
        <taxon>Tracheophyta</taxon>
        <taxon>Spermatophyta</taxon>
        <taxon>Magnoliopsida</taxon>
        <taxon>eudicotyledons</taxon>
        <taxon>Gunneridae</taxon>
        <taxon>Pentapetalae</taxon>
        <taxon>rosids</taxon>
        <taxon>fabids</taxon>
        <taxon>Malpighiales</taxon>
        <taxon>Salicaceae</taxon>
        <taxon>Saliceae</taxon>
        <taxon>Populus</taxon>
    </lineage>
</organism>
<evidence type="ECO:0000313" key="2">
    <source>
        <dbReference type="Proteomes" id="UP000309997"/>
    </source>
</evidence>
<sequence length="646" mass="71199">MKIPSTLLLLLSLLSLLPQPSCSTTILVDGVSEWKDPNVYIGDSIIFKHKYHYSLYIFQNQRAFSICNFTQATLLTKPNSTSYTWHPSRPGFFYFTFNNGSLKSCNQDSQKLSVKVSPAAPPPPAQLPPTASPPVPAQIPGDIVSSSPAYQWPSRPRDETAFSPAPEPGGSAASSPMATVPTLMPDKGGGSGIPFINSNPAVPLPTGEIDSATIRPLPTSGHHKLEDLLETFFPTPYKSVCQKEPLASRQGFRKENIDIKINEDGDRISISGKKPVQEMVLIGWNMHKKEVELRSFRKAFRIPDGVVLDKIKARFNDEESTLTIILPKLVKGIRDVELEEVKGEEVDKGRGEATQAVADKAPEGESREPELKRVEQSDQALQNQRVVGQKADAAEIVPERVVDTTLQKKLEPKDQSELEEATPENAEPPSTTTAATYQETVIKKLKLVLPEKEIEHQESKKAAPAEETRSEELPGLKEQGKKQETPEAKSTREETMEEHPHGPECNQLTEAVMDQETKPPEVSNQPSAQADQGHTEEANHVVKTEISHESEKLETETNVQEPTIPEPDQEKELAETPHPAYNSRNNEAQGSKESHGIGNDIKEAATNRKNPASRRTKLCPPLVVAGSAILVSIVVFVIGWIRAKKR</sequence>